<dbReference type="InterPro" id="IPR001356">
    <property type="entry name" value="HD"/>
</dbReference>
<evidence type="ECO:0000313" key="8">
    <source>
        <dbReference type="EMBL" id="GJE97782.1"/>
    </source>
</evidence>
<dbReference type="SUPFAM" id="SSF46689">
    <property type="entry name" value="Homeodomain-like"/>
    <property type="match status" value="1"/>
</dbReference>
<protein>
    <submittedName>
        <fullName evidence="8">Homeobox domain-containing protein</fullName>
    </submittedName>
</protein>
<proteinExistence type="predicted"/>
<dbReference type="InterPro" id="IPR017970">
    <property type="entry name" value="Homeobox_CS"/>
</dbReference>
<dbReference type="GO" id="GO:1990837">
    <property type="term" value="F:sequence-specific double-stranded DNA binding"/>
    <property type="evidence" value="ECO:0007669"/>
    <property type="project" value="TreeGrafter"/>
</dbReference>
<feature type="compositionally biased region" description="Low complexity" evidence="6">
    <location>
        <begin position="143"/>
        <end position="152"/>
    </location>
</feature>
<evidence type="ECO:0000259" key="7">
    <source>
        <dbReference type="PROSITE" id="PS50071"/>
    </source>
</evidence>
<keyword evidence="3 4" id="KW-0539">Nucleus</keyword>
<evidence type="ECO:0000256" key="3">
    <source>
        <dbReference type="ARBA" id="ARBA00023242"/>
    </source>
</evidence>
<reference evidence="8 9" key="1">
    <citation type="submission" date="2021-08" db="EMBL/GenBank/DDBJ databases">
        <title>Draft Genome Sequence of Phanerochaete sordida strain YK-624.</title>
        <authorList>
            <person name="Mori T."/>
            <person name="Dohra H."/>
            <person name="Suzuki T."/>
            <person name="Kawagishi H."/>
            <person name="Hirai H."/>
        </authorList>
    </citation>
    <scope>NUCLEOTIDE SEQUENCE [LARGE SCALE GENOMIC DNA]</scope>
    <source>
        <strain evidence="8 9">YK-624</strain>
    </source>
</reference>
<accession>A0A9P3LL02</accession>
<evidence type="ECO:0000256" key="4">
    <source>
        <dbReference type="PROSITE-ProRule" id="PRU00108"/>
    </source>
</evidence>
<evidence type="ECO:0000256" key="5">
    <source>
        <dbReference type="RuleBase" id="RU000682"/>
    </source>
</evidence>
<evidence type="ECO:0000256" key="6">
    <source>
        <dbReference type="SAM" id="MobiDB-lite"/>
    </source>
</evidence>
<dbReference type="CDD" id="cd00086">
    <property type="entry name" value="homeodomain"/>
    <property type="match status" value="1"/>
</dbReference>
<feature type="region of interest" description="Disordered" evidence="6">
    <location>
        <begin position="280"/>
        <end position="307"/>
    </location>
</feature>
<feature type="DNA-binding region" description="Homeobox" evidence="4">
    <location>
        <begin position="41"/>
        <end position="100"/>
    </location>
</feature>
<gene>
    <name evidence="8" type="ORF">PsYK624_140030</name>
</gene>
<comment type="subcellular location">
    <subcellularLocation>
        <location evidence="4 5">Nucleus</location>
    </subcellularLocation>
</comment>
<dbReference type="InterPro" id="IPR009057">
    <property type="entry name" value="Homeodomain-like_sf"/>
</dbReference>
<dbReference type="EMBL" id="BPQB01000077">
    <property type="protein sequence ID" value="GJE97782.1"/>
    <property type="molecule type" value="Genomic_DNA"/>
</dbReference>
<dbReference type="PROSITE" id="PS50071">
    <property type="entry name" value="HOMEOBOX_2"/>
    <property type="match status" value="1"/>
</dbReference>
<keyword evidence="1 4" id="KW-0238">DNA-binding</keyword>
<dbReference type="AlphaFoldDB" id="A0A9P3LL02"/>
<feature type="compositionally biased region" description="Polar residues" evidence="6">
    <location>
        <begin position="293"/>
        <end position="303"/>
    </location>
</feature>
<dbReference type="InterPro" id="IPR052631">
    <property type="entry name" value="Paired_homeobox_Bicoid"/>
</dbReference>
<organism evidence="8 9">
    <name type="scientific">Phanerochaete sordida</name>
    <dbReference type="NCBI Taxonomy" id="48140"/>
    <lineage>
        <taxon>Eukaryota</taxon>
        <taxon>Fungi</taxon>
        <taxon>Dikarya</taxon>
        <taxon>Basidiomycota</taxon>
        <taxon>Agaricomycotina</taxon>
        <taxon>Agaricomycetes</taxon>
        <taxon>Polyporales</taxon>
        <taxon>Phanerochaetaceae</taxon>
        <taxon>Phanerochaete</taxon>
    </lineage>
</organism>
<sequence>MSFLEPPHGPAFLFRSDSASSIISLDSQASLDDVAADGELPRRTRKRFTSTQLMMLEHLYHQTSHPTREQRETLAKEAAIELRSVTVWFQNKRQTERKVALSNHGGAAGPDDAAAAHTLFPTLPDARGRRISHPHPARSPTLSAASASSSSARTVRNHMHHAPAPPAHPRAPSAAKRPSLDAVATRAERPQPRTPPRPRTLSTPDGPRALYEHMPSSPPSPPSPAARDRDLLAFSRRRRAARPTLEWACAAARLAGPRAHDDDDADADVDMLPLDAAAGDTEDEMDGPHEALTPSSSLGSQASAWRRGRARPAVPFALDATPRPPAKNMLMDDEMEAALALCGLGGRR</sequence>
<feature type="domain" description="Homeobox" evidence="7">
    <location>
        <begin position="39"/>
        <end position="99"/>
    </location>
</feature>
<dbReference type="GO" id="GO:0000981">
    <property type="term" value="F:DNA-binding transcription factor activity, RNA polymerase II-specific"/>
    <property type="evidence" value="ECO:0007669"/>
    <property type="project" value="InterPro"/>
</dbReference>
<dbReference type="PANTHER" id="PTHR46255">
    <property type="entry name" value="SHORT STATURE HOMEOBOX"/>
    <property type="match status" value="1"/>
</dbReference>
<keyword evidence="2 4" id="KW-0371">Homeobox</keyword>
<comment type="caution">
    <text evidence="8">The sequence shown here is derived from an EMBL/GenBank/DDBJ whole genome shotgun (WGS) entry which is preliminary data.</text>
</comment>
<dbReference type="PROSITE" id="PS00027">
    <property type="entry name" value="HOMEOBOX_1"/>
    <property type="match status" value="1"/>
</dbReference>
<dbReference type="GO" id="GO:0005634">
    <property type="term" value="C:nucleus"/>
    <property type="evidence" value="ECO:0007669"/>
    <property type="project" value="UniProtKB-SubCell"/>
</dbReference>
<evidence type="ECO:0000256" key="2">
    <source>
        <dbReference type="ARBA" id="ARBA00023155"/>
    </source>
</evidence>
<dbReference type="SMART" id="SM00389">
    <property type="entry name" value="HOX"/>
    <property type="match status" value="1"/>
</dbReference>
<feature type="region of interest" description="Disordered" evidence="6">
    <location>
        <begin position="125"/>
        <end position="227"/>
    </location>
</feature>
<dbReference type="Gene3D" id="1.10.10.60">
    <property type="entry name" value="Homeodomain-like"/>
    <property type="match status" value="1"/>
</dbReference>
<evidence type="ECO:0000256" key="1">
    <source>
        <dbReference type="ARBA" id="ARBA00023125"/>
    </source>
</evidence>
<keyword evidence="9" id="KW-1185">Reference proteome</keyword>
<evidence type="ECO:0000313" key="9">
    <source>
        <dbReference type="Proteomes" id="UP000703269"/>
    </source>
</evidence>
<name>A0A9P3LL02_9APHY</name>
<dbReference type="PANTHER" id="PTHR46255:SF3">
    <property type="entry name" value="HOMEOBOX DOMAIN-CONTAINING PROTEIN"/>
    <property type="match status" value="1"/>
</dbReference>
<dbReference type="OrthoDB" id="6159439at2759"/>
<dbReference type="Proteomes" id="UP000703269">
    <property type="component" value="Unassembled WGS sequence"/>
</dbReference>
<dbReference type="Pfam" id="PF00046">
    <property type="entry name" value="Homeodomain"/>
    <property type="match status" value="1"/>
</dbReference>